<name>A0A096FBG7_COMTE</name>
<protein>
    <submittedName>
        <fullName evidence="1">Uncharacterized protein</fullName>
    </submittedName>
</protein>
<reference evidence="1 2" key="1">
    <citation type="submission" date="2013-09" db="EMBL/GenBank/DDBJ databases">
        <title>High correlation between genotypes and phenotypes of environmental bacteria Comamonas testosteroni strains.</title>
        <authorList>
            <person name="Liu L."/>
            <person name="Zhu W."/>
            <person name="Xia X."/>
            <person name="Xu B."/>
            <person name="Luo M."/>
            <person name="Wang G."/>
        </authorList>
    </citation>
    <scope>NUCLEOTIDE SEQUENCE [LARGE SCALE GENOMIC DNA]</scope>
    <source>
        <strain evidence="1 2">JL40</strain>
    </source>
</reference>
<dbReference type="AlphaFoldDB" id="A0A096FBG7"/>
<accession>A0A096FBG7</accession>
<proteinExistence type="predicted"/>
<comment type="caution">
    <text evidence="1">The sequence shown here is derived from an EMBL/GenBank/DDBJ whole genome shotgun (WGS) entry which is preliminary data.</text>
</comment>
<evidence type="ECO:0000313" key="1">
    <source>
        <dbReference type="EMBL" id="KGH27043.1"/>
    </source>
</evidence>
<gene>
    <name evidence="1" type="ORF">P353_19840</name>
</gene>
<organism evidence="1 2">
    <name type="scientific">Comamonas testosteroni</name>
    <name type="common">Pseudomonas testosteroni</name>
    <dbReference type="NCBI Taxonomy" id="285"/>
    <lineage>
        <taxon>Bacteria</taxon>
        <taxon>Pseudomonadati</taxon>
        <taxon>Pseudomonadota</taxon>
        <taxon>Betaproteobacteria</taxon>
        <taxon>Burkholderiales</taxon>
        <taxon>Comamonadaceae</taxon>
        <taxon>Comamonas</taxon>
    </lineage>
</organism>
<dbReference type="Proteomes" id="UP000029553">
    <property type="component" value="Unassembled WGS sequence"/>
</dbReference>
<sequence>MKTLLFLAPLSPAGEGTCRPHAGKAHISISFSNRNALNEDALV</sequence>
<dbReference type="EMBL" id="AWOR01000067">
    <property type="protein sequence ID" value="KGH27043.1"/>
    <property type="molecule type" value="Genomic_DNA"/>
</dbReference>
<evidence type="ECO:0000313" key="2">
    <source>
        <dbReference type="Proteomes" id="UP000029553"/>
    </source>
</evidence>